<dbReference type="GO" id="GO:0003723">
    <property type="term" value="F:RNA binding"/>
    <property type="evidence" value="ECO:0007669"/>
    <property type="project" value="UniProtKB-UniRule"/>
</dbReference>
<dbReference type="Proteomes" id="UP000237347">
    <property type="component" value="Unassembled WGS sequence"/>
</dbReference>
<dbReference type="SUPFAM" id="SSF54791">
    <property type="entry name" value="Eukaryotic type KH-domain (KH-domain type I)"/>
    <property type="match status" value="1"/>
</dbReference>
<gene>
    <name evidence="4" type="primary">PEP_0</name>
    <name evidence="4" type="ORF">CFP56_013721</name>
</gene>
<comment type="caution">
    <text evidence="4">The sequence shown here is derived from an EMBL/GenBank/DDBJ whole genome shotgun (WGS) entry which is preliminary data.</text>
</comment>
<organism evidence="4 5">
    <name type="scientific">Quercus suber</name>
    <name type="common">Cork oak</name>
    <dbReference type="NCBI Taxonomy" id="58331"/>
    <lineage>
        <taxon>Eukaryota</taxon>
        <taxon>Viridiplantae</taxon>
        <taxon>Streptophyta</taxon>
        <taxon>Embryophyta</taxon>
        <taxon>Tracheophyta</taxon>
        <taxon>Spermatophyta</taxon>
        <taxon>Magnoliopsida</taxon>
        <taxon>eudicotyledons</taxon>
        <taxon>Gunneridae</taxon>
        <taxon>Pentapetalae</taxon>
        <taxon>rosids</taxon>
        <taxon>fabids</taxon>
        <taxon>Fagales</taxon>
        <taxon>Fagaceae</taxon>
        <taxon>Quercus</taxon>
    </lineage>
</organism>
<keyword evidence="5" id="KW-1185">Reference proteome</keyword>
<reference evidence="4 5" key="1">
    <citation type="journal article" date="2018" name="Sci. Data">
        <title>The draft genome sequence of cork oak.</title>
        <authorList>
            <person name="Ramos A.M."/>
            <person name="Usie A."/>
            <person name="Barbosa P."/>
            <person name="Barros P.M."/>
            <person name="Capote T."/>
            <person name="Chaves I."/>
            <person name="Simoes F."/>
            <person name="Abreu I."/>
            <person name="Carrasquinho I."/>
            <person name="Faro C."/>
            <person name="Guimaraes J.B."/>
            <person name="Mendonca D."/>
            <person name="Nobrega F."/>
            <person name="Rodrigues L."/>
            <person name="Saibo N.J.M."/>
            <person name="Varela M.C."/>
            <person name="Egas C."/>
            <person name="Matos J."/>
            <person name="Miguel C.M."/>
            <person name="Oliveira M.M."/>
            <person name="Ricardo C.P."/>
            <person name="Goncalves S."/>
        </authorList>
    </citation>
    <scope>NUCLEOTIDE SEQUENCE [LARGE SCALE GENOMIC DNA]</scope>
    <source>
        <strain evidence="5">cv. HL8</strain>
    </source>
</reference>
<keyword evidence="2" id="KW-0694">RNA-binding</keyword>
<dbReference type="SMART" id="SM00322">
    <property type="entry name" value="KH"/>
    <property type="match status" value="1"/>
</dbReference>
<dbReference type="Pfam" id="PF00013">
    <property type="entry name" value="KH_1"/>
    <property type="match status" value="1"/>
</dbReference>
<dbReference type="PROSITE" id="PS50084">
    <property type="entry name" value="KH_TYPE_1"/>
    <property type="match status" value="1"/>
</dbReference>
<keyword evidence="1" id="KW-0677">Repeat</keyword>
<accession>A0AAW0KVS3</accession>
<dbReference type="AlphaFoldDB" id="A0AAW0KVS3"/>
<sequence>MAKASVNKAGIGCKRACGGSGYLRLVASDGSQSSLGASFSVSASSSSTAVEILNSDIVPAPSGYQQGSSKEHDRLEDDLKLTGATQNFGEGTRVENERVQKGVAKGRSCSSAFRNDGGEEELELTGFEEGTLYLIFVLADEVPFYVATDERIVEVQGETLKVLKALEAVVGHLRKFLVDHSVLPLFEKSYAAPAPVSQDRIVDTWPDKSLLHTASQTAIPTDYPLSMSTKKDSLFLDRETRLESQLSATGISLYGQDPTISGIRSSGLGRTGAPIVTQITQTMQIPLSYAEAILGTKGTNIALIRRSSGAFLTVQESRGLPDEITVEIKGTSSQVQTAQHMIQEAINSHNEPVTSSYGGLDSGLRYSYSQLGSTSYPSSSFSSQSYGGYGSSSLGGYSAFRL</sequence>
<evidence type="ECO:0000256" key="2">
    <source>
        <dbReference type="PROSITE-ProRule" id="PRU00117"/>
    </source>
</evidence>
<evidence type="ECO:0000313" key="4">
    <source>
        <dbReference type="EMBL" id="KAK7842471.1"/>
    </source>
</evidence>
<dbReference type="InterPro" id="IPR004087">
    <property type="entry name" value="KH_dom"/>
</dbReference>
<dbReference type="InterPro" id="IPR036612">
    <property type="entry name" value="KH_dom_type_1_sf"/>
</dbReference>
<evidence type="ECO:0000256" key="1">
    <source>
        <dbReference type="ARBA" id="ARBA00022737"/>
    </source>
</evidence>
<dbReference type="PANTHER" id="PTHR10288">
    <property type="entry name" value="KH DOMAIN CONTAINING RNA BINDING PROTEIN"/>
    <property type="match status" value="1"/>
</dbReference>
<evidence type="ECO:0000259" key="3">
    <source>
        <dbReference type="SMART" id="SM00322"/>
    </source>
</evidence>
<evidence type="ECO:0000313" key="5">
    <source>
        <dbReference type="Proteomes" id="UP000237347"/>
    </source>
</evidence>
<dbReference type="EMBL" id="PKMF04000220">
    <property type="protein sequence ID" value="KAK7842471.1"/>
    <property type="molecule type" value="Genomic_DNA"/>
</dbReference>
<feature type="domain" description="K Homology" evidence="3">
    <location>
        <begin position="277"/>
        <end position="347"/>
    </location>
</feature>
<name>A0AAW0KVS3_QUESU</name>
<dbReference type="InterPro" id="IPR004088">
    <property type="entry name" value="KH_dom_type_1"/>
</dbReference>
<dbReference type="Gene3D" id="3.30.1370.10">
    <property type="entry name" value="K Homology domain, type 1"/>
    <property type="match status" value="1"/>
</dbReference>
<protein>
    <submittedName>
        <fullName evidence="4">Rna-binding kh domain-containing protein pepper</fullName>
    </submittedName>
</protein>
<proteinExistence type="predicted"/>